<feature type="domain" description="Reverse transcriptase Ty1/copia-type" evidence="1">
    <location>
        <begin position="2"/>
        <end position="98"/>
    </location>
</feature>
<evidence type="ECO:0000259" key="1">
    <source>
        <dbReference type="Pfam" id="PF07727"/>
    </source>
</evidence>
<dbReference type="Proteomes" id="UP000237271">
    <property type="component" value="Unassembled WGS sequence"/>
</dbReference>
<feature type="domain" description="Reverse transcriptase Ty1/copia-type" evidence="1">
    <location>
        <begin position="105"/>
        <end position="180"/>
    </location>
</feature>
<name>A0A2P4WWU6_9STRA</name>
<evidence type="ECO:0000313" key="3">
    <source>
        <dbReference type="Proteomes" id="UP000237271"/>
    </source>
</evidence>
<gene>
    <name evidence="2" type="ORF">PHPALM_37678</name>
</gene>
<dbReference type="PANTHER" id="PTHR11439">
    <property type="entry name" value="GAG-POL-RELATED RETROTRANSPOSON"/>
    <property type="match status" value="1"/>
</dbReference>
<dbReference type="InterPro" id="IPR013103">
    <property type="entry name" value="RVT_2"/>
</dbReference>
<dbReference type="CDD" id="cd09272">
    <property type="entry name" value="RNase_HI_RT_Ty1"/>
    <property type="match status" value="1"/>
</dbReference>
<comment type="caution">
    <text evidence="2">The sequence shown here is derived from an EMBL/GenBank/DDBJ whole genome shotgun (WGS) entry which is preliminary data.</text>
</comment>
<organism evidence="2 3">
    <name type="scientific">Phytophthora palmivora</name>
    <dbReference type="NCBI Taxonomy" id="4796"/>
    <lineage>
        <taxon>Eukaryota</taxon>
        <taxon>Sar</taxon>
        <taxon>Stramenopiles</taxon>
        <taxon>Oomycota</taxon>
        <taxon>Peronosporomycetes</taxon>
        <taxon>Peronosporales</taxon>
        <taxon>Peronosporaceae</taxon>
        <taxon>Phytophthora</taxon>
    </lineage>
</organism>
<reference evidence="2 3" key="1">
    <citation type="journal article" date="2017" name="Genome Biol. Evol.">
        <title>Phytophthora megakarya and P. palmivora, closely related causal agents of cacao black pod rot, underwent increases in genome sizes and gene numbers by different mechanisms.</title>
        <authorList>
            <person name="Ali S.S."/>
            <person name="Shao J."/>
            <person name="Lary D.J."/>
            <person name="Kronmiller B."/>
            <person name="Shen D."/>
            <person name="Strem M.D."/>
            <person name="Amoako-Attah I."/>
            <person name="Akrofi A.Y."/>
            <person name="Begoude B.A."/>
            <person name="Ten Hoopen G.M."/>
            <person name="Coulibaly K."/>
            <person name="Kebe B.I."/>
            <person name="Melnick R.L."/>
            <person name="Guiltinan M.J."/>
            <person name="Tyler B.M."/>
            <person name="Meinhardt L.W."/>
            <person name="Bailey B.A."/>
        </authorList>
    </citation>
    <scope>NUCLEOTIDE SEQUENCE [LARGE SCALE GENOMIC DNA]</scope>
    <source>
        <strain evidence="3">sbr112.9</strain>
    </source>
</reference>
<dbReference type="EMBL" id="NCKW01020521">
    <property type="protein sequence ID" value="POM57767.1"/>
    <property type="molecule type" value="Genomic_DNA"/>
</dbReference>
<evidence type="ECO:0000313" key="2">
    <source>
        <dbReference type="EMBL" id="POM57767.1"/>
    </source>
</evidence>
<dbReference type="PANTHER" id="PTHR11439:SF483">
    <property type="entry name" value="PEPTIDE SYNTHASE GLIP-LIKE, PUTATIVE (AFU_ORTHOLOGUE AFUA_3G12920)-RELATED"/>
    <property type="match status" value="1"/>
</dbReference>
<protein>
    <recommendedName>
        <fullName evidence="1">Reverse transcriptase Ty1/copia-type domain-containing protein</fullName>
    </recommendedName>
</protein>
<sequence length="415" mass="47505">MNEKILTSKWVFVRKKDAQGNVVRHRTRITIKGCQQRYGVNYWETYAPVVAQESVKFILLLALHLALSARHVGFVTAFQNGPIGEGVDIYMEMPEYFDDGSGRVFYVDDLIIVGTDEKIELVLRELRAKFEIKDLGAGTDLLHMEVSYIPGEMLWISQRGYIDKVLKRFGMEDCRPVATPQSLGDLPEPADEHDPGVNDPNIPYRELVGCLQYLVQAKRVLRYLGKYMSKYTKEHFTAAKRVLRYLQGTRDYGLLWKKSTSSDLHFIAYADADLGSEKDDRRSNTGFVLQMNGCTYAFKSHKQTIAHDDTCSTEFIAAAECAVMIVWTHNLCEELNLRRRHPTVLFQDNQSTIKVIKTMKGNYKIKGVDLKYHKYCSTTDMLADIFTKPLGSTQFGKLREKLNVVMLPVLDRNKD</sequence>
<dbReference type="AlphaFoldDB" id="A0A2P4WWU6"/>
<proteinExistence type="predicted"/>
<accession>A0A2P4WWU6</accession>
<dbReference type="Pfam" id="PF07727">
    <property type="entry name" value="RVT_2"/>
    <property type="match status" value="2"/>
</dbReference>
<dbReference type="OrthoDB" id="421869at2759"/>
<keyword evidence="3" id="KW-1185">Reference proteome</keyword>